<gene>
    <name evidence="3" type="ORF">TCHU04912_LOCUS4495</name>
</gene>
<protein>
    <submittedName>
        <fullName evidence="3">Uncharacterized protein</fullName>
    </submittedName>
</protein>
<sequence length="283" mass="31591">MKFNAPDRLGMLAAAARGPGQQKYLLGGLVIAAVTFLFFTALQFSSSERSAFSGLYDYKYSQLKVALREKDAALVESLNLLEQTQKAQQMQEDALDELRLKLVKYSSEIEEAQEAMRKRDLAVRLKAEADKTAADAVLSSQLCRQEAAAALQTKDMQMLHVNSALETARQEMSGLQTAVQTAEDRIRLKERDLDRAIIDHKAAVQRAKSHMHSQGASVAYLAEKSRQTAVKHSEALDHAKSERSCQPEVEKLVNEIEALAKWKREAIHQGCRAKIAHRRLAET</sequence>
<dbReference type="AlphaFoldDB" id="A0A7S1SP35"/>
<keyword evidence="2" id="KW-0472">Membrane</keyword>
<keyword evidence="1" id="KW-0175">Coiled coil</keyword>
<organism evidence="3">
    <name type="scientific">Tetraselmis chuii</name>
    <dbReference type="NCBI Taxonomy" id="63592"/>
    <lineage>
        <taxon>Eukaryota</taxon>
        <taxon>Viridiplantae</taxon>
        <taxon>Chlorophyta</taxon>
        <taxon>core chlorophytes</taxon>
        <taxon>Chlorodendrophyceae</taxon>
        <taxon>Chlorodendrales</taxon>
        <taxon>Chlorodendraceae</taxon>
        <taxon>Tetraselmis</taxon>
    </lineage>
</organism>
<evidence type="ECO:0000256" key="2">
    <source>
        <dbReference type="SAM" id="Phobius"/>
    </source>
</evidence>
<evidence type="ECO:0000256" key="1">
    <source>
        <dbReference type="SAM" id="Coils"/>
    </source>
</evidence>
<feature type="coiled-coil region" evidence="1">
    <location>
        <begin position="165"/>
        <end position="199"/>
    </location>
</feature>
<feature type="coiled-coil region" evidence="1">
    <location>
        <begin position="81"/>
        <end position="115"/>
    </location>
</feature>
<keyword evidence="2" id="KW-0812">Transmembrane</keyword>
<accession>A0A7S1SP35</accession>
<evidence type="ECO:0000313" key="3">
    <source>
        <dbReference type="EMBL" id="CAD9202262.1"/>
    </source>
</evidence>
<name>A0A7S1SP35_9CHLO</name>
<reference evidence="3" key="1">
    <citation type="submission" date="2021-01" db="EMBL/GenBank/DDBJ databases">
        <authorList>
            <person name="Corre E."/>
            <person name="Pelletier E."/>
            <person name="Niang G."/>
            <person name="Scheremetjew M."/>
            <person name="Finn R."/>
            <person name="Kale V."/>
            <person name="Holt S."/>
            <person name="Cochrane G."/>
            <person name="Meng A."/>
            <person name="Brown T."/>
            <person name="Cohen L."/>
        </authorList>
    </citation>
    <scope>NUCLEOTIDE SEQUENCE</scope>
    <source>
        <strain evidence="3">PLY429</strain>
    </source>
</reference>
<proteinExistence type="predicted"/>
<feature type="transmembrane region" description="Helical" evidence="2">
    <location>
        <begin position="24"/>
        <end position="44"/>
    </location>
</feature>
<keyword evidence="2" id="KW-1133">Transmembrane helix</keyword>
<dbReference type="EMBL" id="HBGG01008919">
    <property type="protein sequence ID" value="CAD9202262.1"/>
    <property type="molecule type" value="Transcribed_RNA"/>
</dbReference>